<dbReference type="RefSeq" id="WP_100787450.1">
    <property type="nucleotide sequence ID" value="NZ_NPDU01000029.1"/>
</dbReference>
<accession>A0A2M9YIX6</accession>
<gene>
    <name evidence="3" type="ORF">CH376_12500</name>
    <name evidence="2" type="ORF">CH380_19585</name>
</gene>
<evidence type="ECO:0000313" key="4">
    <source>
        <dbReference type="Proteomes" id="UP000232149"/>
    </source>
</evidence>
<evidence type="ECO:0000256" key="1">
    <source>
        <dbReference type="SAM" id="MobiDB-lite"/>
    </source>
</evidence>
<sequence length="117" mass="13494">MENFFSFSSSALSENKNTDSSPLENLLNEYRFLKSPLSPSVYKCSFIPGLSVEVGEVVLFKERDLLFYFTDSLEIVEKVLATLLDAWERRLECDKQSPLSCFDSVSEMFQNERELEV</sequence>
<evidence type="ECO:0000313" key="5">
    <source>
        <dbReference type="Proteomes" id="UP000232188"/>
    </source>
</evidence>
<evidence type="ECO:0000313" key="2">
    <source>
        <dbReference type="EMBL" id="PJZ51491.1"/>
    </source>
</evidence>
<reference evidence="4 5" key="1">
    <citation type="submission" date="2017-07" db="EMBL/GenBank/DDBJ databases">
        <title>Leptospira spp. isolated from tropical soils.</title>
        <authorList>
            <person name="Thibeaux R."/>
            <person name="Iraola G."/>
            <person name="Ferres I."/>
            <person name="Bierque E."/>
            <person name="Girault D."/>
            <person name="Soupe-Gilbert M.-E."/>
            <person name="Picardeau M."/>
            <person name="Goarant C."/>
        </authorList>
    </citation>
    <scope>NUCLEOTIDE SEQUENCE [LARGE SCALE GENOMIC DNA]</scope>
    <source>
        <strain evidence="2 5">FH2-B-C1</strain>
        <strain evidence="3 4">FH2-B-D1</strain>
    </source>
</reference>
<protein>
    <submittedName>
        <fullName evidence="2">Uncharacterized protein</fullName>
    </submittedName>
</protein>
<proteinExistence type="predicted"/>
<dbReference type="AlphaFoldDB" id="A0A2M9YIX6"/>
<comment type="caution">
    <text evidence="2">The sequence shown here is derived from an EMBL/GenBank/DDBJ whole genome shotgun (WGS) entry which is preliminary data.</text>
</comment>
<dbReference type="EMBL" id="NPDU01000029">
    <property type="protein sequence ID" value="PJZ61601.1"/>
    <property type="molecule type" value="Genomic_DNA"/>
</dbReference>
<dbReference type="Proteomes" id="UP000232149">
    <property type="component" value="Unassembled WGS sequence"/>
</dbReference>
<feature type="region of interest" description="Disordered" evidence="1">
    <location>
        <begin position="1"/>
        <end position="22"/>
    </location>
</feature>
<keyword evidence="4" id="KW-1185">Reference proteome</keyword>
<dbReference type="Proteomes" id="UP000232188">
    <property type="component" value="Unassembled WGS sequence"/>
</dbReference>
<evidence type="ECO:0000313" key="3">
    <source>
        <dbReference type="EMBL" id="PJZ61601.1"/>
    </source>
</evidence>
<name>A0A2M9YIX6_9LEPT</name>
<organism evidence="2 5">
    <name type="scientific">Leptospira adleri</name>
    <dbReference type="NCBI Taxonomy" id="2023186"/>
    <lineage>
        <taxon>Bacteria</taxon>
        <taxon>Pseudomonadati</taxon>
        <taxon>Spirochaetota</taxon>
        <taxon>Spirochaetia</taxon>
        <taxon>Leptospirales</taxon>
        <taxon>Leptospiraceae</taxon>
        <taxon>Leptospira</taxon>
    </lineage>
</organism>
<dbReference type="EMBL" id="NPDV01000023">
    <property type="protein sequence ID" value="PJZ51491.1"/>
    <property type="molecule type" value="Genomic_DNA"/>
</dbReference>